<gene>
    <name evidence="1" type="ORF">FM119_08690</name>
</gene>
<organism evidence="1 2">
    <name type="scientific">Mycetocola reblochoni REB411</name>
    <dbReference type="NCBI Taxonomy" id="1255698"/>
    <lineage>
        <taxon>Bacteria</taxon>
        <taxon>Bacillati</taxon>
        <taxon>Actinomycetota</taxon>
        <taxon>Actinomycetes</taxon>
        <taxon>Micrococcales</taxon>
        <taxon>Microbacteriaceae</taxon>
        <taxon>Mycetocola</taxon>
    </lineage>
</organism>
<protein>
    <submittedName>
        <fullName evidence="1">Uncharacterized protein</fullName>
    </submittedName>
</protein>
<reference evidence="2" key="1">
    <citation type="submission" date="2017-02" db="EMBL/GenBank/DDBJ databases">
        <authorList>
            <person name="Dridi B."/>
        </authorList>
    </citation>
    <scope>NUCLEOTIDE SEQUENCE [LARGE SCALE GENOMIC DNA]</scope>
    <source>
        <strain evidence="2">EB411</strain>
    </source>
</reference>
<dbReference type="EMBL" id="FUKR01000050">
    <property type="protein sequence ID" value="SJN33983.1"/>
    <property type="molecule type" value="Genomic_DNA"/>
</dbReference>
<name>A0A1R4JQB9_9MICO</name>
<keyword evidence="2" id="KW-1185">Reference proteome</keyword>
<dbReference type="Proteomes" id="UP000196778">
    <property type="component" value="Unassembled WGS sequence"/>
</dbReference>
<evidence type="ECO:0000313" key="2">
    <source>
        <dbReference type="Proteomes" id="UP000196778"/>
    </source>
</evidence>
<proteinExistence type="predicted"/>
<sequence>MTENIDHKPFTLDDLQEDLSLANELAEEFAYGRDEAGLFVEQYRLPDASLVARYRLDVTIKAVES</sequence>
<dbReference type="RefSeq" id="WP_087137277.1">
    <property type="nucleotide sequence ID" value="NZ_FUKR01000050.1"/>
</dbReference>
<evidence type="ECO:0000313" key="1">
    <source>
        <dbReference type="EMBL" id="SJN33983.1"/>
    </source>
</evidence>
<dbReference type="AlphaFoldDB" id="A0A1R4JQB9"/>
<accession>A0A1R4JQB9</accession>